<evidence type="ECO:0000259" key="1">
    <source>
        <dbReference type="Pfam" id="PF00248"/>
    </source>
</evidence>
<keyword evidence="3" id="KW-1185">Reference proteome</keyword>
<accession>A0A0H2RXM3</accession>
<evidence type="ECO:0000313" key="3">
    <source>
        <dbReference type="Proteomes" id="UP000053477"/>
    </source>
</evidence>
<dbReference type="OrthoDB" id="5357513at2759"/>
<feature type="domain" description="NADP-dependent oxidoreductase" evidence="1">
    <location>
        <begin position="18"/>
        <end position="265"/>
    </location>
</feature>
<proteinExistence type="predicted"/>
<gene>
    <name evidence="2" type="ORF">SCHPADRAFT_826701</name>
</gene>
<evidence type="ECO:0000313" key="2">
    <source>
        <dbReference type="EMBL" id="KLO14238.1"/>
    </source>
</evidence>
<dbReference type="CDD" id="cd19071">
    <property type="entry name" value="AKR_AKR1-5-like"/>
    <property type="match status" value="1"/>
</dbReference>
<dbReference type="PANTHER" id="PTHR43827:SF8">
    <property type="entry name" value="ALDO_KETO REDUCTASE FAMILY PROTEIN"/>
    <property type="match status" value="1"/>
</dbReference>
<dbReference type="Proteomes" id="UP000053477">
    <property type="component" value="Unassembled WGS sequence"/>
</dbReference>
<name>A0A0H2RXM3_9AGAM</name>
<sequence length="281" mass="32119">MNSVSTKRLPRIIYGTAWQENSTTDLVVSAVLQGFQAIDTACQPKHYRSNLVGEALTCLYEKHGFKREDLWLQTKFTSIRGQDSTKPLPYDPQKPVREQVLQSFAKSLENLHTDYLDSYVLHGPLETVERTLEAWKAMGSLQDEGKVHLIGVSNTYEVGLLKTLEQERSVQVVQNRWHDGNGWDKEVVKYCKEHGIMYQPFWTLTGSPRLVKSKQVQSLAEEHKCTPEQMVYRIAQINGVVPLAGSKDESHMRDGVKTEEIDLSKTIKQTELDEVIQVLFR</sequence>
<dbReference type="Pfam" id="PF00248">
    <property type="entry name" value="Aldo_ket_red"/>
    <property type="match status" value="1"/>
</dbReference>
<dbReference type="InParanoid" id="A0A0H2RXM3"/>
<dbReference type="InterPro" id="IPR023210">
    <property type="entry name" value="NADP_OxRdtase_dom"/>
</dbReference>
<dbReference type="PRINTS" id="PR00069">
    <property type="entry name" value="ALDKETRDTASE"/>
</dbReference>
<dbReference type="EMBL" id="KQ085946">
    <property type="protein sequence ID" value="KLO14238.1"/>
    <property type="molecule type" value="Genomic_DNA"/>
</dbReference>
<dbReference type="AlphaFoldDB" id="A0A0H2RXM3"/>
<dbReference type="GO" id="GO:0016491">
    <property type="term" value="F:oxidoreductase activity"/>
    <property type="evidence" value="ECO:0007669"/>
    <property type="project" value="InterPro"/>
</dbReference>
<dbReference type="InterPro" id="IPR036812">
    <property type="entry name" value="NAD(P)_OxRdtase_dom_sf"/>
</dbReference>
<reference evidence="2 3" key="1">
    <citation type="submission" date="2015-04" db="EMBL/GenBank/DDBJ databases">
        <title>Complete genome sequence of Schizopora paradoxa KUC8140, a cosmopolitan wood degrader in East Asia.</title>
        <authorList>
            <consortium name="DOE Joint Genome Institute"/>
            <person name="Min B."/>
            <person name="Park H."/>
            <person name="Jang Y."/>
            <person name="Kim J.-J."/>
            <person name="Kim K.H."/>
            <person name="Pangilinan J."/>
            <person name="Lipzen A."/>
            <person name="Riley R."/>
            <person name="Grigoriev I.V."/>
            <person name="Spatafora J.W."/>
            <person name="Choi I.-G."/>
        </authorList>
    </citation>
    <scope>NUCLEOTIDE SEQUENCE [LARGE SCALE GENOMIC DNA]</scope>
    <source>
        <strain evidence="2 3">KUC8140</strain>
    </source>
</reference>
<dbReference type="Gene3D" id="3.20.20.100">
    <property type="entry name" value="NADP-dependent oxidoreductase domain"/>
    <property type="match status" value="1"/>
</dbReference>
<dbReference type="SUPFAM" id="SSF51430">
    <property type="entry name" value="NAD(P)-linked oxidoreductase"/>
    <property type="match status" value="1"/>
</dbReference>
<dbReference type="InterPro" id="IPR020471">
    <property type="entry name" value="AKR"/>
</dbReference>
<organism evidence="2 3">
    <name type="scientific">Schizopora paradoxa</name>
    <dbReference type="NCBI Taxonomy" id="27342"/>
    <lineage>
        <taxon>Eukaryota</taxon>
        <taxon>Fungi</taxon>
        <taxon>Dikarya</taxon>
        <taxon>Basidiomycota</taxon>
        <taxon>Agaricomycotina</taxon>
        <taxon>Agaricomycetes</taxon>
        <taxon>Hymenochaetales</taxon>
        <taxon>Schizoporaceae</taxon>
        <taxon>Schizopora</taxon>
    </lineage>
</organism>
<protein>
    <submittedName>
        <fullName evidence="2">Aldo/keto reductase</fullName>
    </submittedName>
</protein>
<dbReference type="PANTHER" id="PTHR43827">
    <property type="entry name" value="2,5-DIKETO-D-GLUCONIC ACID REDUCTASE"/>
    <property type="match status" value="1"/>
</dbReference>
<dbReference type="STRING" id="27342.A0A0H2RXM3"/>